<evidence type="ECO:0000256" key="5">
    <source>
        <dbReference type="ARBA" id="ARBA00022989"/>
    </source>
</evidence>
<evidence type="ECO:0000256" key="1">
    <source>
        <dbReference type="ARBA" id="ARBA00004162"/>
    </source>
</evidence>
<dbReference type="Pfam" id="PF02472">
    <property type="entry name" value="ExbD"/>
    <property type="match status" value="1"/>
</dbReference>
<gene>
    <name evidence="9" type="primary">exbD-3</name>
    <name evidence="9" type="ORF">HLUCCA11_05225</name>
</gene>
<evidence type="ECO:0000256" key="7">
    <source>
        <dbReference type="RuleBase" id="RU003879"/>
    </source>
</evidence>
<comment type="similarity">
    <text evidence="2 7">Belongs to the ExbD/TolR family.</text>
</comment>
<evidence type="ECO:0000256" key="2">
    <source>
        <dbReference type="ARBA" id="ARBA00005811"/>
    </source>
</evidence>
<dbReference type="Gene3D" id="3.30.420.270">
    <property type="match status" value="1"/>
</dbReference>
<name>A0A0P7ZND0_9CYAN</name>
<evidence type="ECO:0000313" key="10">
    <source>
        <dbReference type="Proteomes" id="UP000050465"/>
    </source>
</evidence>
<protein>
    <submittedName>
        <fullName evidence="9">Outer membrane transport energization protein ExbD</fullName>
    </submittedName>
</protein>
<evidence type="ECO:0000256" key="8">
    <source>
        <dbReference type="SAM" id="Phobius"/>
    </source>
</evidence>
<keyword evidence="4 7" id="KW-0812">Transmembrane</keyword>
<proteinExistence type="inferred from homology"/>
<keyword evidence="5 8" id="KW-1133">Transmembrane helix</keyword>
<evidence type="ECO:0000256" key="6">
    <source>
        <dbReference type="ARBA" id="ARBA00023136"/>
    </source>
</evidence>
<dbReference type="AlphaFoldDB" id="A0A0P7ZND0"/>
<evidence type="ECO:0000256" key="4">
    <source>
        <dbReference type="ARBA" id="ARBA00022692"/>
    </source>
</evidence>
<dbReference type="STRING" id="1666911.HLUCCA11_05225"/>
<dbReference type="GO" id="GO:0015031">
    <property type="term" value="P:protein transport"/>
    <property type="evidence" value="ECO:0007669"/>
    <property type="project" value="UniProtKB-KW"/>
</dbReference>
<dbReference type="GO" id="GO:0005886">
    <property type="term" value="C:plasma membrane"/>
    <property type="evidence" value="ECO:0007669"/>
    <property type="project" value="UniProtKB-SubCell"/>
</dbReference>
<sequence length="139" mass="15123">MHLPNDDLEEEVSVNILPMIDVIFAILTYFIISSLFLTRSDGLPINLPNAQTSQQQPDANFVVSVDAQGQVRLNQNIILISDLQSTIKQQINPGQAAVVTIRADEQASHGEVVGVMDEVRQIEGAKLAIATQSESSTPQ</sequence>
<organism evidence="9 10">
    <name type="scientific">Phormidesmis priestleyi Ana</name>
    <dbReference type="NCBI Taxonomy" id="1666911"/>
    <lineage>
        <taxon>Bacteria</taxon>
        <taxon>Bacillati</taxon>
        <taxon>Cyanobacteriota</taxon>
        <taxon>Cyanophyceae</taxon>
        <taxon>Leptolyngbyales</taxon>
        <taxon>Leptolyngbyaceae</taxon>
        <taxon>Phormidesmis</taxon>
    </lineage>
</organism>
<dbReference type="PANTHER" id="PTHR30558">
    <property type="entry name" value="EXBD MEMBRANE COMPONENT OF PMF-DRIVEN MACROMOLECULE IMPORT SYSTEM"/>
    <property type="match status" value="1"/>
</dbReference>
<dbReference type="Proteomes" id="UP000050465">
    <property type="component" value="Unassembled WGS sequence"/>
</dbReference>
<dbReference type="GO" id="GO:0022857">
    <property type="term" value="F:transmembrane transporter activity"/>
    <property type="evidence" value="ECO:0007669"/>
    <property type="project" value="InterPro"/>
</dbReference>
<keyword evidence="7" id="KW-0653">Protein transport</keyword>
<evidence type="ECO:0000256" key="3">
    <source>
        <dbReference type="ARBA" id="ARBA00022475"/>
    </source>
</evidence>
<dbReference type="InterPro" id="IPR003400">
    <property type="entry name" value="ExbD"/>
</dbReference>
<comment type="subcellular location">
    <subcellularLocation>
        <location evidence="1">Cell membrane</location>
        <topology evidence="1">Single-pass membrane protein</topology>
    </subcellularLocation>
    <subcellularLocation>
        <location evidence="7">Cell membrane</location>
        <topology evidence="7">Single-pass type II membrane protein</topology>
    </subcellularLocation>
</comment>
<feature type="transmembrane region" description="Helical" evidence="8">
    <location>
        <begin position="16"/>
        <end position="37"/>
    </location>
</feature>
<keyword evidence="3" id="KW-1003">Cell membrane</keyword>
<reference evidence="9 10" key="1">
    <citation type="submission" date="2015-09" db="EMBL/GenBank/DDBJ databases">
        <title>Identification and resolution of microdiversity through metagenomic sequencing of parallel consortia.</title>
        <authorList>
            <person name="Nelson W.C."/>
            <person name="Romine M.F."/>
            <person name="Lindemann S.R."/>
        </authorList>
    </citation>
    <scope>NUCLEOTIDE SEQUENCE [LARGE SCALE GENOMIC DNA]</scope>
    <source>
        <strain evidence="9">Ana</strain>
    </source>
</reference>
<keyword evidence="7" id="KW-0813">Transport</keyword>
<dbReference type="PANTHER" id="PTHR30558:SF3">
    <property type="entry name" value="BIOPOLYMER TRANSPORT PROTEIN EXBD-RELATED"/>
    <property type="match status" value="1"/>
</dbReference>
<dbReference type="PATRIC" id="fig|1666911.3.peg.3246"/>
<keyword evidence="6 8" id="KW-0472">Membrane</keyword>
<comment type="caution">
    <text evidence="9">The sequence shown here is derived from an EMBL/GenBank/DDBJ whole genome shotgun (WGS) entry which is preliminary data.</text>
</comment>
<accession>A0A0P7ZND0</accession>
<evidence type="ECO:0000313" key="9">
    <source>
        <dbReference type="EMBL" id="KPQ36567.1"/>
    </source>
</evidence>
<dbReference type="EMBL" id="LJZR01000005">
    <property type="protein sequence ID" value="KPQ36567.1"/>
    <property type="molecule type" value="Genomic_DNA"/>
</dbReference>